<dbReference type="RefSeq" id="WP_320312467.1">
    <property type="nucleotide sequence ID" value="NZ_JAVIKH010000001.1"/>
</dbReference>
<keyword evidence="1" id="KW-0004">4Fe-4S</keyword>
<dbReference type="Gene3D" id="3.90.480.10">
    <property type="entry name" value="Sulfite Reductase Hemoprotein,Domain 2"/>
    <property type="match status" value="1"/>
</dbReference>
<dbReference type="PANTHER" id="PTHR32439">
    <property type="entry name" value="FERREDOXIN--NITRITE REDUCTASE, CHLOROPLASTIC"/>
    <property type="match status" value="1"/>
</dbReference>
<sequence>MERIEEKLKDIEKEYLELQEGIVEYSNNNLKSADLKKRGSKFGIYEQKGKKMMLRLKAVGGELSTKKFKALADIMKKEEIPYLHLSTRQNYQLHEVDFEKVKATIELCNSNEMYFRGGGGNTFRSILVSTYTGVDKRNIFDVMPYARMVENEVFYMDKAFDFGRKLKIGFSNSLDDEFVMAVQDMGFVAKELNGKRGFKVYCGGGMGRGSKIGYVLIDFLPEEDLLRAVKSLIDLFYDRGDRVNRMQARLRFLVEKMGIDGFKKLYLDYFNKETIKNGKISQINYENKVKELKHYEIEENSEIFNLWKDICVKETKFKDVVSVVLYVKNGDLTAEHIEKLYDLMREINAPTIRATINQNLVLPVVHRSALPYIYKYLNEKIPEIVTETISIKGQIRACVGAKVCMIGVQDSPTVAEAIGKELDNLAKEYPQYRKIIFKEAKNIRISGCPSSCAGVPVAPLGFIGLKKKINDKLVDCMQVYMGGILTESVQSLAFEIPNLILPIDEIPILVKSLFKDYLEVLQVYDVTFSNYMYERRLEEF</sequence>
<keyword evidence="4 10" id="KW-0560">Oxidoreductase</keyword>
<name>A0ABU4W698_9FUSO</name>
<gene>
    <name evidence="10" type="ORF">RFV38_00830</name>
</gene>
<dbReference type="EMBL" id="JAVIKH010000001">
    <property type="protein sequence ID" value="MDX8335055.1"/>
    <property type="molecule type" value="Genomic_DNA"/>
</dbReference>
<evidence type="ECO:0000313" key="11">
    <source>
        <dbReference type="Proteomes" id="UP001279681"/>
    </source>
</evidence>
<dbReference type="InterPro" id="IPR006067">
    <property type="entry name" value="NO2/SO3_Rdtase_4Fe4S_dom"/>
</dbReference>
<dbReference type="PANTHER" id="PTHR32439:SF9">
    <property type="entry name" value="BLR3264 PROTEIN"/>
    <property type="match status" value="1"/>
</dbReference>
<dbReference type="GO" id="GO:0050311">
    <property type="term" value="F:sulfite reductase (ferredoxin) activity"/>
    <property type="evidence" value="ECO:0007669"/>
    <property type="project" value="UniProtKB-EC"/>
</dbReference>
<evidence type="ECO:0000256" key="6">
    <source>
        <dbReference type="ARBA" id="ARBA00023014"/>
    </source>
</evidence>
<dbReference type="Gene3D" id="3.30.413.10">
    <property type="entry name" value="Sulfite Reductase Hemoprotein, domain 1"/>
    <property type="match status" value="2"/>
</dbReference>
<reference evidence="11" key="1">
    <citation type="submission" date="2023-07" db="EMBL/GenBank/DDBJ databases">
        <authorList>
            <person name="Colorado M.A."/>
            <person name="Villamil L.M."/>
            <person name="Melo J.F."/>
            <person name="Rodriguez J.A."/>
            <person name="Ruiz R.Y."/>
        </authorList>
    </citation>
    <scope>NUCLEOTIDE SEQUENCE [LARGE SCALE GENOMIC DNA]</scope>
    <source>
        <strain evidence="11">C33</strain>
    </source>
</reference>
<dbReference type="InterPro" id="IPR045854">
    <property type="entry name" value="NO2/SO3_Rdtase_4Fe4S_sf"/>
</dbReference>
<keyword evidence="2" id="KW-0349">Heme</keyword>
<dbReference type="InterPro" id="IPR036136">
    <property type="entry name" value="Nit/Sulf_reduc_fer-like_dom_sf"/>
</dbReference>
<dbReference type="SUPFAM" id="SSF56014">
    <property type="entry name" value="Nitrite and sulphite reductase 4Fe-4S domain-like"/>
    <property type="match status" value="2"/>
</dbReference>
<dbReference type="Proteomes" id="UP001279681">
    <property type="component" value="Unassembled WGS sequence"/>
</dbReference>
<protein>
    <submittedName>
        <fullName evidence="10">Nitrite/sulfite reductase</fullName>
        <ecNumber evidence="10">1.8.7.1</ecNumber>
    </submittedName>
</protein>
<dbReference type="InterPro" id="IPR051329">
    <property type="entry name" value="NIR_SIR_4Fe-4S"/>
</dbReference>
<keyword evidence="3" id="KW-0479">Metal-binding</keyword>
<feature type="coiled-coil region" evidence="7">
    <location>
        <begin position="1"/>
        <end position="28"/>
    </location>
</feature>
<keyword evidence="7" id="KW-0175">Coiled coil</keyword>
<dbReference type="SUPFAM" id="SSF55124">
    <property type="entry name" value="Nitrite/Sulfite reductase N-terminal domain-like"/>
    <property type="match status" value="2"/>
</dbReference>
<feature type="domain" description="Nitrite/sulphite reductase 4Fe-4S" evidence="8">
    <location>
        <begin position="120"/>
        <end position="272"/>
    </location>
</feature>
<comment type="caution">
    <text evidence="10">The sequence shown here is derived from an EMBL/GenBank/DDBJ whole genome shotgun (WGS) entry which is preliminary data.</text>
</comment>
<evidence type="ECO:0000256" key="4">
    <source>
        <dbReference type="ARBA" id="ARBA00023002"/>
    </source>
</evidence>
<accession>A0ABU4W698</accession>
<evidence type="ECO:0000256" key="5">
    <source>
        <dbReference type="ARBA" id="ARBA00023004"/>
    </source>
</evidence>
<organism evidence="10 11">
    <name type="scientific">Candidatus Cetobacterium colombiensis</name>
    <dbReference type="NCBI Taxonomy" id="3073100"/>
    <lineage>
        <taxon>Bacteria</taxon>
        <taxon>Fusobacteriati</taxon>
        <taxon>Fusobacteriota</taxon>
        <taxon>Fusobacteriia</taxon>
        <taxon>Fusobacteriales</taxon>
        <taxon>Fusobacteriaceae</taxon>
        <taxon>Cetobacterium</taxon>
    </lineage>
</organism>
<keyword evidence="11" id="KW-1185">Reference proteome</keyword>
<evidence type="ECO:0000259" key="8">
    <source>
        <dbReference type="Pfam" id="PF01077"/>
    </source>
</evidence>
<evidence type="ECO:0000256" key="1">
    <source>
        <dbReference type="ARBA" id="ARBA00022485"/>
    </source>
</evidence>
<dbReference type="Pfam" id="PF03460">
    <property type="entry name" value="NIR_SIR_ferr"/>
    <property type="match status" value="2"/>
</dbReference>
<evidence type="ECO:0000256" key="3">
    <source>
        <dbReference type="ARBA" id="ARBA00022723"/>
    </source>
</evidence>
<keyword evidence="5" id="KW-0408">Iron</keyword>
<dbReference type="Pfam" id="PF01077">
    <property type="entry name" value="NIR_SIR"/>
    <property type="match status" value="1"/>
</dbReference>
<evidence type="ECO:0000256" key="2">
    <source>
        <dbReference type="ARBA" id="ARBA00022617"/>
    </source>
</evidence>
<evidence type="ECO:0000256" key="7">
    <source>
        <dbReference type="SAM" id="Coils"/>
    </source>
</evidence>
<evidence type="ECO:0000313" key="10">
    <source>
        <dbReference type="EMBL" id="MDX8335055.1"/>
    </source>
</evidence>
<dbReference type="EC" id="1.8.7.1" evidence="10"/>
<evidence type="ECO:0000259" key="9">
    <source>
        <dbReference type="Pfam" id="PF03460"/>
    </source>
</evidence>
<feature type="domain" description="Nitrite/Sulfite reductase ferredoxin-like" evidence="9">
    <location>
        <begin position="46"/>
        <end position="107"/>
    </location>
</feature>
<feature type="domain" description="Nitrite/Sulfite reductase ferredoxin-like" evidence="9">
    <location>
        <begin position="321"/>
        <end position="379"/>
    </location>
</feature>
<keyword evidence="6" id="KW-0411">Iron-sulfur</keyword>
<dbReference type="InterPro" id="IPR005117">
    <property type="entry name" value="NiRdtase/SiRdtase_haem-b_fer"/>
</dbReference>
<proteinExistence type="predicted"/>